<proteinExistence type="predicted"/>
<dbReference type="Pfam" id="PF10263">
    <property type="entry name" value="SprT-like"/>
    <property type="match status" value="1"/>
</dbReference>
<dbReference type="PANTHER" id="PTHR38773:SF1">
    <property type="entry name" value="PROTEIN SPRT"/>
    <property type="match status" value="1"/>
</dbReference>
<keyword evidence="2" id="KW-0482">Metalloprotease</keyword>
<dbReference type="RefSeq" id="WP_184344657.1">
    <property type="nucleotide sequence ID" value="NZ_JACHIG010000022.1"/>
</dbReference>
<evidence type="ECO:0000313" key="3">
    <source>
        <dbReference type="Proteomes" id="UP000590740"/>
    </source>
</evidence>
<dbReference type="GO" id="GO:0006508">
    <property type="term" value="P:proteolysis"/>
    <property type="evidence" value="ECO:0007669"/>
    <property type="project" value="UniProtKB-KW"/>
</dbReference>
<organism evidence="2 3">
    <name type="scientific">Prosthecobacter vanneervenii</name>
    <dbReference type="NCBI Taxonomy" id="48466"/>
    <lineage>
        <taxon>Bacteria</taxon>
        <taxon>Pseudomonadati</taxon>
        <taxon>Verrucomicrobiota</taxon>
        <taxon>Verrucomicrobiia</taxon>
        <taxon>Verrucomicrobiales</taxon>
        <taxon>Verrucomicrobiaceae</taxon>
        <taxon>Prosthecobacter</taxon>
    </lineage>
</organism>
<keyword evidence="2" id="KW-0378">Hydrolase</keyword>
<feature type="domain" description="SprT-like" evidence="1">
    <location>
        <begin position="46"/>
        <end position="195"/>
    </location>
</feature>
<protein>
    <submittedName>
        <fullName evidence="2">Putative SprT family Zn-dependent metalloprotease</fullName>
    </submittedName>
</protein>
<sequence>MLDLSQLNLDFSALPPWVPFRSVRELEPAPPPAAEAAGPIQDGRDPELEEQVRAMLLALDLPGGAKLVTVTWNSRLRSTAGYARYPGWSIELNPLLRDFEGQVERTLKHELAHLIAYHRSGRRRIEPHGREWRQACADLGIPGEKAQHRLPLPRNEVERKLTYACPACQTTVQRVRKFRRPTACLRCCRQHAGGQYDGRFRLVLVAQG</sequence>
<keyword evidence="3" id="KW-1185">Reference proteome</keyword>
<evidence type="ECO:0000313" key="2">
    <source>
        <dbReference type="EMBL" id="MBB5035649.1"/>
    </source>
</evidence>
<name>A0A7W7YGF9_9BACT</name>
<keyword evidence="2" id="KW-0645">Protease</keyword>
<dbReference type="AlphaFoldDB" id="A0A7W7YGF9"/>
<dbReference type="SMART" id="SM00731">
    <property type="entry name" value="SprT"/>
    <property type="match status" value="1"/>
</dbReference>
<dbReference type="PANTHER" id="PTHR38773">
    <property type="entry name" value="PROTEIN SPRT"/>
    <property type="match status" value="1"/>
</dbReference>
<dbReference type="Proteomes" id="UP000590740">
    <property type="component" value="Unassembled WGS sequence"/>
</dbReference>
<accession>A0A7W7YGF9</accession>
<evidence type="ECO:0000259" key="1">
    <source>
        <dbReference type="SMART" id="SM00731"/>
    </source>
</evidence>
<dbReference type="EMBL" id="JACHIG010000022">
    <property type="protein sequence ID" value="MBB5035649.1"/>
    <property type="molecule type" value="Genomic_DNA"/>
</dbReference>
<gene>
    <name evidence="2" type="ORF">HNQ65_005262</name>
</gene>
<comment type="caution">
    <text evidence="2">The sequence shown here is derived from an EMBL/GenBank/DDBJ whole genome shotgun (WGS) entry which is preliminary data.</text>
</comment>
<reference evidence="2 3" key="1">
    <citation type="submission" date="2020-08" db="EMBL/GenBank/DDBJ databases">
        <title>Genomic Encyclopedia of Type Strains, Phase IV (KMG-IV): sequencing the most valuable type-strain genomes for metagenomic binning, comparative biology and taxonomic classification.</title>
        <authorList>
            <person name="Goeker M."/>
        </authorList>
    </citation>
    <scope>NUCLEOTIDE SEQUENCE [LARGE SCALE GENOMIC DNA]</scope>
    <source>
        <strain evidence="2 3">DSM 12252</strain>
    </source>
</reference>
<dbReference type="GO" id="GO:0006950">
    <property type="term" value="P:response to stress"/>
    <property type="evidence" value="ECO:0007669"/>
    <property type="project" value="UniProtKB-ARBA"/>
</dbReference>
<dbReference type="InterPro" id="IPR006640">
    <property type="entry name" value="SprT-like_domain"/>
</dbReference>
<dbReference type="GO" id="GO:0008237">
    <property type="term" value="F:metallopeptidase activity"/>
    <property type="evidence" value="ECO:0007669"/>
    <property type="project" value="UniProtKB-KW"/>
</dbReference>